<dbReference type="Proteomes" id="UP000644699">
    <property type="component" value="Unassembled WGS sequence"/>
</dbReference>
<reference evidence="2" key="1">
    <citation type="journal article" date="2014" name="Int. J. Syst. Evol. Microbiol.">
        <title>Complete genome sequence of Corynebacterium casei LMG S-19264T (=DSM 44701T), isolated from a smear-ripened cheese.</title>
        <authorList>
            <consortium name="US DOE Joint Genome Institute (JGI-PGF)"/>
            <person name="Walter F."/>
            <person name="Albersmeier A."/>
            <person name="Kalinowski J."/>
            <person name="Ruckert C."/>
        </authorList>
    </citation>
    <scope>NUCLEOTIDE SEQUENCE</scope>
    <source>
        <strain evidence="2">CGMCC 1.15367</strain>
    </source>
</reference>
<dbReference type="RefSeq" id="WP_210318448.1">
    <property type="nucleotide sequence ID" value="NZ_BMIQ01000005.1"/>
</dbReference>
<feature type="domain" description="BioF2-like acetyltransferase" evidence="1">
    <location>
        <begin position="199"/>
        <end position="346"/>
    </location>
</feature>
<sequence>MLIGATGTEVRMGEPLSGSVAAADAPRFLVRRHATLDKLAPLWRDWQEAGAVGAYQRLEWVELLLAHLGGPARARPLFLEVREAAGDRPVMILPLVLRWRRGLRRLAFLDLMVCDYAAPLLAPDRELSPAEAEAAFAAIRAVLPKADLLEITRIPATVGGRPNPLAHLARHRPIAMTSSGIAIEGEAETLLRRLMSASAFKDLGKRRRRLERAGTLRFERAATPEAVERTFAALVEQRRRRFGEMGRFDLLARPEVLAFYRDAALLGLSSGAARLFGLWVDETPVAAAYGLVHGGAFHGLLLTLSGDEAWRNASPGLQIVGECLRWSRAEGLDYFDFTIGDLPYKRDFGTEPRALGEIALPLTPAGRIALGAARLREAAMRRLGEHPAAHARLQKARRLARRLGIG</sequence>
<gene>
    <name evidence="2" type="ORF">GCM10011390_32110</name>
</gene>
<accession>A0A917E728</accession>
<reference evidence="2" key="2">
    <citation type="submission" date="2020-09" db="EMBL/GenBank/DDBJ databases">
        <authorList>
            <person name="Sun Q."/>
            <person name="Zhou Y."/>
        </authorList>
    </citation>
    <scope>NUCLEOTIDE SEQUENCE</scope>
    <source>
        <strain evidence="2">CGMCC 1.15367</strain>
    </source>
</reference>
<dbReference type="AlphaFoldDB" id="A0A917E728"/>
<organism evidence="2 3">
    <name type="scientific">Aureimonas endophytica</name>
    <dbReference type="NCBI Taxonomy" id="2027858"/>
    <lineage>
        <taxon>Bacteria</taxon>
        <taxon>Pseudomonadati</taxon>
        <taxon>Pseudomonadota</taxon>
        <taxon>Alphaproteobacteria</taxon>
        <taxon>Hyphomicrobiales</taxon>
        <taxon>Aurantimonadaceae</taxon>
        <taxon>Aureimonas</taxon>
    </lineage>
</organism>
<evidence type="ECO:0000313" key="2">
    <source>
        <dbReference type="EMBL" id="GGE10634.1"/>
    </source>
</evidence>
<dbReference type="EMBL" id="BMIQ01000005">
    <property type="protein sequence ID" value="GGE10634.1"/>
    <property type="molecule type" value="Genomic_DNA"/>
</dbReference>
<dbReference type="InterPro" id="IPR038740">
    <property type="entry name" value="BioF2-like_GNAT_dom"/>
</dbReference>
<comment type="caution">
    <text evidence="2">The sequence shown here is derived from an EMBL/GenBank/DDBJ whole genome shotgun (WGS) entry which is preliminary data.</text>
</comment>
<evidence type="ECO:0000259" key="1">
    <source>
        <dbReference type="Pfam" id="PF13480"/>
    </source>
</evidence>
<dbReference type="InterPro" id="IPR016181">
    <property type="entry name" value="Acyl_CoA_acyltransferase"/>
</dbReference>
<dbReference type="Gene3D" id="3.40.630.30">
    <property type="match status" value="1"/>
</dbReference>
<name>A0A917E728_9HYPH</name>
<protein>
    <submittedName>
        <fullName evidence="2">Acetyltransferase</fullName>
    </submittedName>
</protein>
<proteinExistence type="predicted"/>
<dbReference type="Pfam" id="PF13480">
    <property type="entry name" value="Acetyltransf_6"/>
    <property type="match status" value="1"/>
</dbReference>
<keyword evidence="3" id="KW-1185">Reference proteome</keyword>
<evidence type="ECO:0000313" key="3">
    <source>
        <dbReference type="Proteomes" id="UP000644699"/>
    </source>
</evidence>
<dbReference type="SUPFAM" id="SSF55729">
    <property type="entry name" value="Acyl-CoA N-acyltransferases (Nat)"/>
    <property type="match status" value="1"/>
</dbReference>